<dbReference type="EMBL" id="CAJPEV010001281">
    <property type="protein sequence ID" value="CAG0891831.1"/>
    <property type="molecule type" value="Genomic_DNA"/>
</dbReference>
<name>A0A7R9A3K7_9CRUS</name>
<feature type="region of interest" description="Disordered" evidence="1">
    <location>
        <begin position="1"/>
        <end position="29"/>
    </location>
</feature>
<dbReference type="PANTHER" id="PTHR13400">
    <property type="entry name" value="CHEMOKINE C-C MOTIF RECEPTOR 1"/>
    <property type="match status" value="1"/>
</dbReference>
<proteinExistence type="predicted"/>
<reference evidence="2" key="1">
    <citation type="submission" date="2020-11" db="EMBL/GenBank/DDBJ databases">
        <authorList>
            <person name="Tran Van P."/>
        </authorList>
    </citation>
    <scope>NUCLEOTIDE SEQUENCE</scope>
</reference>
<dbReference type="EMBL" id="LR900798">
    <property type="protein sequence ID" value="CAD7246940.1"/>
    <property type="molecule type" value="Genomic_DNA"/>
</dbReference>
<sequence length="171" mass="19686">MSKPRGGNDETELSDMKRKNDEERQAPMKFLFKKETMGERLRSHKRSHFQKKVSITFPGSNSPPYHAHHHFLSEVSDVQRMEEDLCHLLENFHSGKLQAFGGDDLQKMEGIRELQEQLGRLHFDLGGSQGDLLPPLSEEGLKRAQWNMNTLMSKLTQLSMSIEELHRSEAS</sequence>
<dbReference type="InterPro" id="IPR025271">
    <property type="entry name" value="CCDC28"/>
</dbReference>
<dbReference type="Pfam" id="PF13270">
    <property type="entry name" value="CCDC28"/>
    <property type="match status" value="1"/>
</dbReference>
<organism evidence="2">
    <name type="scientific">Darwinula stevensoni</name>
    <dbReference type="NCBI Taxonomy" id="69355"/>
    <lineage>
        <taxon>Eukaryota</taxon>
        <taxon>Metazoa</taxon>
        <taxon>Ecdysozoa</taxon>
        <taxon>Arthropoda</taxon>
        <taxon>Crustacea</taxon>
        <taxon>Oligostraca</taxon>
        <taxon>Ostracoda</taxon>
        <taxon>Podocopa</taxon>
        <taxon>Podocopida</taxon>
        <taxon>Darwinulocopina</taxon>
        <taxon>Darwinuloidea</taxon>
        <taxon>Darwinulidae</taxon>
        <taxon>Darwinula</taxon>
    </lineage>
</organism>
<accession>A0A7R9A3K7</accession>
<dbReference type="AlphaFoldDB" id="A0A7R9A3K7"/>
<dbReference type="Proteomes" id="UP000677054">
    <property type="component" value="Unassembled WGS sequence"/>
</dbReference>
<evidence type="ECO:0000313" key="2">
    <source>
        <dbReference type="EMBL" id="CAD7246940.1"/>
    </source>
</evidence>
<protein>
    <recommendedName>
        <fullName evidence="4">Coiled-coil domain-containing protein 28B</fullName>
    </recommendedName>
</protein>
<feature type="compositionally biased region" description="Basic and acidic residues" evidence="1">
    <location>
        <begin position="14"/>
        <end position="29"/>
    </location>
</feature>
<dbReference type="OrthoDB" id="9977011at2759"/>
<evidence type="ECO:0000313" key="3">
    <source>
        <dbReference type="Proteomes" id="UP000677054"/>
    </source>
</evidence>
<keyword evidence="3" id="KW-1185">Reference proteome</keyword>
<gene>
    <name evidence="2" type="ORF">DSTB1V02_LOCUS6782</name>
</gene>
<evidence type="ECO:0008006" key="4">
    <source>
        <dbReference type="Google" id="ProtNLM"/>
    </source>
</evidence>
<evidence type="ECO:0000256" key="1">
    <source>
        <dbReference type="SAM" id="MobiDB-lite"/>
    </source>
</evidence>
<dbReference type="PANTHER" id="PTHR13400:SF4">
    <property type="entry name" value="COILED-COIL DOMAIN-CONTAINING PROTEIN 28A-LIKE PROTEIN"/>
    <property type="match status" value="1"/>
</dbReference>